<protein>
    <submittedName>
        <fullName evidence="2">Uncharacterized protein</fullName>
    </submittedName>
</protein>
<gene>
    <name evidence="2" type="ORF">AA314_09797</name>
</gene>
<proteinExistence type="predicted"/>
<dbReference type="KEGG" id="age:AA314_09797"/>
<organism evidence="2 3">
    <name type="scientific">Archangium gephyra</name>
    <dbReference type="NCBI Taxonomy" id="48"/>
    <lineage>
        <taxon>Bacteria</taxon>
        <taxon>Pseudomonadati</taxon>
        <taxon>Myxococcota</taxon>
        <taxon>Myxococcia</taxon>
        <taxon>Myxococcales</taxon>
        <taxon>Cystobacterineae</taxon>
        <taxon>Archangiaceae</taxon>
        <taxon>Archangium</taxon>
    </lineage>
</organism>
<evidence type="ECO:0000256" key="1">
    <source>
        <dbReference type="SAM" id="MobiDB-lite"/>
    </source>
</evidence>
<dbReference type="EMBL" id="CP011509">
    <property type="protein sequence ID" value="AKJ08171.1"/>
    <property type="molecule type" value="Genomic_DNA"/>
</dbReference>
<sequence>MRQSLLLAADAAASYAHHAPERRGGCQGRVASCYGVAHESQFPPDRASEGARSLSFGMPARPGARRRPRPEATHPEDPVPEAALLQGPSRQGGLPERVLRRGPLLREL</sequence>
<feature type="region of interest" description="Disordered" evidence="1">
    <location>
        <begin position="40"/>
        <end position="108"/>
    </location>
</feature>
<name>A0AAC8QII9_9BACT</name>
<evidence type="ECO:0000313" key="3">
    <source>
        <dbReference type="Proteomes" id="UP000035579"/>
    </source>
</evidence>
<reference evidence="2 3" key="1">
    <citation type="submission" date="2015-05" db="EMBL/GenBank/DDBJ databases">
        <title>Genome assembly of Archangium gephyra DSM 2261.</title>
        <authorList>
            <person name="Sharma G."/>
            <person name="Subramanian S."/>
        </authorList>
    </citation>
    <scope>NUCLEOTIDE SEQUENCE [LARGE SCALE GENOMIC DNA]</scope>
    <source>
        <strain evidence="2 3">DSM 2261</strain>
    </source>
</reference>
<dbReference type="Proteomes" id="UP000035579">
    <property type="component" value="Chromosome"/>
</dbReference>
<evidence type="ECO:0000313" key="2">
    <source>
        <dbReference type="EMBL" id="AKJ08171.1"/>
    </source>
</evidence>
<dbReference type="AlphaFoldDB" id="A0AAC8QII9"/>
<accession>A0AAC8QII9</accession>